<dbReference type="SUPFAM" id="SSF48403">
    <property type="entry name" value="Ankyrin repeat"/>
    <property type="match status" value="1"/>
</dbReference>
<keyword evidence="3" id="KW-1185">Reference proteome</keyword>
<dbReference type="AlphaFoldDB" id="A0A7J7FU45"/>
<dbReference type="PANTHER" id="PTHR24177:SF343">
    <property type="entry name" value="PROTEIN ACCELERATED CELL DEATH 6-LIKE"/>
    <property type="match status" value="1"/>
</dbReference>
<evidence type="ECO:0000256" key="1">
    <source>
        <dbReference type="SAM" id="Phobius"/>
    </source>
</evidence>
<feature type="transmembrane region" description="Helical" evidence="1">
    <location>
        <begin position="255"/>
        <end position="279"/>
    </location>
</feature>
<keyword evidence="1" id="KW-0472">Membrane</keyword>
<evidence type="ECO:0008006" key="4">
    <source>
        <dbReference type="Google" id="ProtNLM"/>
    </source>
</evidence>
<dbReference type="Proteomes" id="UP000593564">
    <property type="component" value="Unassembled WGS sequence"/>
</dbReference>
<keyword evidence="1" id="KW-1133">Transmembrane helix</keyword>
<sequence length="355" mass="40502">MLANKLIEKGDWSHYIHTDSEASSVGRRNRALDPLLQATRVGILEVVMAILNKYPEAADSFDENGRNILHISVEQKHRFIYDYLMNFVAYKDRMLADIDFRGNTIFHLATCVGNPTRSPPGLSRNQLVVDDVDGQWNTDFHVEAKRGSFGVRVKHDSYPHLWHLRNLDGKAAEELFEENHAALREEAEKAAKHSSLPSLEALIKTPAYLCFSKAIGRKYRFFMVCIGLALFFAVLSLATLMLIQLSRFDTNDFHIAIPLKTIISCLTIIYSTGFSATAFAQGYILEGQLGAFLATFLIIFELLFCFVLVLIMIDTKVLIFDYMYYAIRRMFCYKIPDMYQSNVHLFTFCICVVLS</sequence>
<dbReference type="PANTHER" id="PTHR24177">
    <property type="entry name" value="CASKIN"/>
    <property type="match status" value="1"/>
</dbReference>
<organism evidence="2 3">
    <name type="scientific">Camellia sinensis</name>
    <name type="common">Tea plant</name>
    <name type="synonym">Thea sinensis</name>
    <dbReference type="NCBI Taxonomy" id="4442"/>
    <lineage>
        <taxon>Eukaryota</taxon>
        <taxon>Viridiplantae</taxon>
        <taxon>Streptophyta</taxon>
        <taxon>Embryophyta</taxon>
        <taxon>Tracheophyta</taxon>
        <taxon>Spermatophyta</taxon>
        <taxon>Magnoliopsida</taxon>
        <taxon>eudicotyledons</taxon>
        <taxon>Gunneridae</taxon>
        <taxon>Pentapetalae</taxon>
        <taxon>asterids</taxon>
        <taxon>Ericales</taxon>
        <taxon>Theaceae</taxon>
        <taxon>Camellia</taxon>
    </lineage>
</organism>
<feature type="transmembrane region" description="Helical" evidence="1">
    <location>
        <begin position="221"/>
        <end position="243"/>
    </location>
</feature>
<feature type="transmembrane region" description="Helical" evidence="1">
    <location>
        <begin position="291"/>
        <end position="313"/>
    </location>
</feature>
<proteinExistence type="predicted"/>
<evidence type="ECO:0000313" key="3">
    <source>
        <dbReference type="Proteomes" id="UP000593564"/>
    </source>
</evidence>
<reference evidence="3" key="1">
    <citation type="journal article" date="2020" name="Nat. Commun.">
        <title>Genome assembly of wild tea tree DASZ reveals pedigree and selection history of tea varieties.</title>
        <authorList>
            <person name="Zhang W."/>
            <person name="Zhang Y."/>
            <person name="Qiu H."/>
            <person name="Guo Y."/>
            <person name="Wan H."/>
            <person name="Zhang X."/>
            <person name="Scossa F."/>
            <person name="Alseekh S."/>
            <person name="Zhang Q."/>
            <person name="Wang P."/>
            <person name="Xu L."/>
            <person name="Schmidt M.H."/>
            <person name="Jia X."/>
            <person name="Li D."/>
            <person name="Zhu A."/>
            <person name="Guo F."/>
            <person name="Chen W."/>
            <person name="Ni D."/>
            <person name="Usadel B."/>
            <person name="Fernie A.R."/>
            <person name="Wen W."/>
        </authorList>
    </citation>
    <scope>NUCLEOTIDE SEQUENCE [LARGE SCALE GENOMIC DNA]</scope>
    <source>
        <strain evidence="3">cv. G240</strain>
    </source>
</reference>
<reference evidence="2 3" key="2">
    <citation type="submission" date="2020-07" db="EMBL/GenBank/DDBJ databases">
        <title>Genome assembly of wild tea tree DASZ reveals pedigree and selection history of tea varieties.</title>
        <authorList>
            <person name="Zhang W."/>
        </authorList>
    </citation>
    <scope>NUCLEOTIDE SEQUENCE [LARGE SCALE GENOMIC DNA]</scope>
    <source>
        <strain evidence="3">cv. G240</strain>
        <tissue evidence="2">Leaf</tissue>
    </source>
</reference>
<keyword evidence="1" id="KW-0812">Transmembrane</keyword>
<dbReference type="InterPro" id="IPR036770">
    <property type="entry name" value="Ankyrin_rpt-contain_sf"/>
</dbReference>
<dbReference type="GO" id="GO:0016020">
    <property type="term" value="C:membrane"/>
    <property type="evidence" value="ECO:0007669"/>
    <property type="project" value="TreeGrafter"/>
</dbReference>
<evidence type="ECO:0000313" key="2">
    <source>
        <dbReference type="EMBL" id="KAF5931910.1"/>
    </source>
</evidence>
<dbReference type="Gene3D" id="1.25.40.20">
    <property type="entry name" value="Ankyrin repeat-containing domain"/>
    <property type="match status" value="1"/>
</dbReference>
<gene>
    <name evidence="2" type="ORF">HYC85_028081</name>
</gene>
<protein>
    <recommendedName>
        <fullName evidence="4">PGG domain-containing protein</fullName>
    </recommendedName>
</protein>
<comment type="caution">
    <text evidence="2">The sequence shown here is derived from an EMBL/GenBank/DDBJ whole genome shotgun (WGS) entry which is preliminary data.</text>
</comment>
<name>A0A7J7FU45_CAMSI</name>
<dbReference type="EMBL" id="JACBKZ010000014">
    <property type="protein sequence ID" value="KAF5931910.1"/>
    <property type="molecule type" value="Genomic_DNA"/>
</dbReference>
<accession>A0A7J7FU45</accession>